<dbReference type="Gene3D" id="1.10.287.950">
    <property type="entry name" value="Methyl-accepting chemotaxis protein"/>
    <property type="match status" value="1"/>
</dbReference>
<comment type="subcellular location">
    <subcellularLocation>
        <location evidence="1">Membrane</location>
    </subcellularLocation>
</comment>
<accession>A0A7W6R8L7</accession>
<dbReference type="Pfam" id="PF00672">
    <property type="entry name" value="HAMP"/>
    <property type="match status" value="1"/>
</dbReference>
<dbReference type="GO" id="GO:0006935">
    <property type="term" value="P:chemotaxis"/>
    <property type="evidence" value="ECO:0007669"/>
    <property type="project" value="UniProtKB-KW"/>
</dbReference>
<dbReference type="SUPFAM" id="SSF58104">
    <property type="entry name" value="Methyl-accepting chemotaxis protein (MCP) signaling domain"/>
    <property type="match status" value="1"/>
</dbReference>
<feature type="domain" description="HAMP" evidence="8">
    <location>
        <begin position="299"/>
        <end position="342"/>
    </location>
</feature>
<evidence type="ECO:0000256" key="2">
    <source>
        <dbReference type="ARBA" id="ARBA00022500"/>
    </source>
</evidence>
<feature type="coiled-coil region" evidence="5">
    <location>
        <begin position="257"/>
        <end position="290"/>
    </location>
</feature>
<evidence type="ECO:0000256" key="1">
    <source>
        <dbReference type="ARBA" id="ARBA00004370"/>
    </source>
</evidence>
<keyword evidence="6" id="KW-1133">Transmembrane helix</keyword>
<dbReference type="GO" id="GO:0007165">
    <property type="term" value="P:signal transduction"/>
    <property type="evidence" value="ECO:0007669"/>
    <property type="project" value="UniProtKB-KW"/>
</dbReference>
<dbReference type="InterPro" id="IPR003660">
    <property type="entry name" value="HAMP_dom"/>
</dbReference>
<dbReference type="Pfam" id="PF00015">
    <property type="entry name" value="MCPsignal"/>
    <property type="match status" value="1"/>
</dbReference>
<keyword evidence="6" id="KW-0472">Membrane</keyword>
<dbReference type="InterPro" id="IPR024478">
    <property type="entry name" value="HlyB_4HB_MCP"/>
</dbReference>
<dbReference type="CDD" id="cd11386">
    <property type="entry name" value="MCP_signal"/>
    <property type="match status" value="1"/>
</dbReference>
<dbReference type="Gene3D" id="1.10.8.500">
    <property type="entry name" value="HAMP domain in histidine kinase"/>
    <property type="match status" value="1"/>
</dbReference>
<dbReference type="AlphaFoldDB" id="A0A7W6R8L7"/>
<dbReference type="Proteomes" id="UP000540909">
    <property type="component" value="Unassembled WGS sequence"/>
</dbReference>
<keyword evidence="4" id="KW-0807">Transducer</keyword>
<keyword evidence="5" id="KW-0175">Coiled coil</keyword>
<dbReference type="SMART" id="SM00304">
    <property type="entry name" value="HAMP"/>
    <property type="match status" value="2"/>
</dbReference>
<evidence type="ECO:0000256" key="4">
    <source>
        <dbReference type="PROSITE-ProRule" id="PRU00284"/>
    </source>
</evidence>
<feature type="domain" description="HAMP" evidence="8">
    <location>
        <begin position="208"/>
        <end position="261"/>
    </location>
</feature>
<protein>
    <submittedName>
        <fullName evidence="9">Methyl-accepting chemotaxis protein</fullName>
    </submittedName>
</protein>
<dbReference type="FunFam" id="1.10.287.950:FF:000001">
    <property type="entry name" value="Methyl-accepting chemotaxis sensory transducer"/>
    <property type="match status" value="1"/>
</dbReference>
<evidence type="ECO:0000256" key="3">
    <source>
        <dbReference type="ARBA" id="ARBA00029447"/>
    </source>
</evidence>
<evidence type="ECO:0000256" key="6">
    <source>
        <dbReference type="SAM" id="Phobius"/>
    </source>
</evidence>
<feature type="transmembrane region" description="Helical" evidence="6">
    <location>
        <begin position="188"/>
        <end position="208"/>
    </location>
</feature>
<dbReference type="PANTHER" id="PTHR43531:SF11">
    <property type="entry name" value="METHYL-ACCEPTING CHEMOTAXIS PROTEIN 3"/>
    <property type="match status" value="1"/>
</dbReference>
<evidence type="ECO:0000313" key="10">
    <source>
        <dbReference type="Proteomes" id="UP000540909"/>
    </source>
</evidence>
<dbReference type="SMART" id="SM00283">
    <property type="entry name" value="MA"/>
    <property type="match status" value="1"/>
</dbReference>
<name>A0A7W6R8L7_9HYPH</name>
<evidence type="ECO:0000256" key="5">
    <source>
        <dbReference type="SAM" id="Coils"/>
    </source>
</evidence>
<keyword evidence="6" id="KW-0812">Transmembrane</keyword>
<organism evidence="9 10">
    <name type="scientific">Rhizobium esperanzae</name>
    <dbReference type="NCBI Taxonomy" id="1967781"/>
    <lineage>
        <taxon>Bacteria</taxon>
        <taxon>Pseudomonadati</taxon>
        <taxon>Pseudomonadota</taxon>
        <taxon>Alphaproteobacteria</taxon>
        <taxon>Hyphomicrobiales</taxon>
        <taxon>Rhizobiaceae</taxon>
        <taxon>Rhizobium/Agrobacterium group</taxon>
        <taxon>Rhizobium</taxon>
    </lineage>
</organism>
<dbReference type="InterPro" id="IPR004089">
    <property type="entry name" value="MCPsignal_dom"/>
</dbReference>
<dbReference type="PROSITE" id="PS50885">
    <property type="entry name" value="HAMP"/>
    <property type="match status" value="2"/>
</dbReference>
<feature type="domain" description="Methyl-accepting transducer" evidence="7">
    <location>
        <begin position="347"/>
        <end position="576"/>
    </location>
</feature>
<dbReference type="Pfam" id="PF12729">
    <property type="entry name" value="4HB_MCP_1"/>
    <property type="match status" value="1"/>
</dbReference>
<comment type="similarity">
    <text evidence="3">Belongs to the methyl-accepting chemotaxis (MCP) protein family.</text>
</comment>
<dbReference type="PROSITE" id="PS50111">
    <property type="entry name" value="CHEMOTAXIS_TRANSDUC_2"/>
    <property type="match status" value="1"/>
</dbReference>
<evidence type="ECO:0000313" key="9">
    <source>
        <dbReference type="EMBL" id="MBB4238450.1"/>
    </source>
</evidence>
<gene>
    <name evidence="9" type="ORF">GGD57_005062</name>
</gene>
<dbReference type="GO" id="GO:0016020">
    <property type="term" value="C:membrane"/>
    <property type="evidence" value="ECO:0007669"/>
    <property type="project" value="UniProtKB-SubCell"/>
</dbReference>
<evidence type="ECO:0000259" key="8">
    <source>
        <dbReference type="PROSITE" id="PS50885"/>
    </source>
</evidence>
<dbReference type="PRINTS" id="PR00260">
    <property type="entry name" value="CHEMTRNSDUCR"/>
</dbReference>
<dbReference type="GO" id="GO:0004888">
    <property type="term" value="F:transmembrane signaling receptor activity"/>
    <property type="evidence" value="ECO:0007669"/>
    <property type="project" value="InterPro"/>
</dbReference>
<dbReference type="SUPFAM" id="SSF158472">
    <property type="entry name" value="HAMP domain-like"/>
    <property type="match status" value="1"/>
</dbReference>
<proteinExistence type="inferred from homology"/>
<comment type="caution">
    <text evidence="9">The sequence shown here is derived from an EMBL/GenBank/DDBJ whole genome shotgun (WGS) entry which is preliminary data.</text>
</comment>
<keyword evidence="2" id="KW-0145">Chemotaxis</keyword>
<sequence length="627" mass="66524">MRITLKFTLFGLFGTLVAISLGQGILGLRSLSTIKTASRSIALDTVPSMLTLSQLNVDYGDMRVAHLGYVLARDATRQEILSDLSNTAGQISKDLQDYQPAITSDAERTIYQNFVSADAAYQQIWRRAKTLADTGKPDDAMALLLGEGRTSYDAAGDLIQKDVDINVADNNSNLTTADAAVEFSVTSAIVALAIAFAAGVAAIVLSHLRVIAPLFRMSTYMNALRGGDTAREVPGRERSDEIGDMAVAVEKFRQALIANSQLEAETEQARAQAEKDRITAQQQAEAEAAERLRIATSGLAVGLKRLASGDLAFQLDDAFAADFEALRHDFNSSVQQLAATLSAISMATVTIDGGTREISQGANDLSTRTEQQAASLEQTAAALDEITTNVVNSSNRAEEARVVANQANASALRSGEVVARAVNAMSRIEESSNQISNIIGVIDEIAFQTNLLALNAGVEAARAGEAGKGFAVVAQEVRELAQRSATAAKEIKALIRTSNAEVGDGVKLVSETGEVLKTIEIDVATINDHIEAIATSAREQSVGLSEVNVAVNQMDQVTQKNAAMVEETTAASASLANEAKMLTQLVERFKLNGDRQDLRREPTAPSSSAVQTLGNRVAAAFGRGYAA</sequence>
<dbReference type="RefSeq" id="WP_184472864.1">
    <property type="nucleotide sequence ID" value="NZ_JACIFY010000022.1"/>
</dbReference>
<dbReference type="InterPro" id="IPR004090">
    <property type="entry name" value="Chemotax_Me-accpt_rcpt"/>
</dbReference>
<evidence type="ECO:0000259" key="7">
    <source>
        <dbReference type="PROSITE" id="PS50111"/>
    </source>
</evidence>
<dbReference type="PANTHER" id="PTHR43531">
    <property type="entry name" value="PROTEIN ICFG"/>
    <property type="match status" value="1"/>
</dbReference>
<dbReference type="EMBL" id="JACIFY010000022">
    <property type="protein sequence ID" value="MBB4238450.1"/>
    <property type="molecule type" value="Genomic_DNA"/>
</dbReference>
<reference evidence="9 10" key="1">
    <citation type="submission" date="2020-08" db="EMBL/GenBank/DDBJ databases">
        <title>Genomic Encyclopedia of Type Strains, Phase IV (KMG-V): Genome sequencing to study the core and pangenomes of soil and plant-associated prokaryotes.</title>
        <authorList>
            <person name="Whitman W."/>
        </authorList>
    </citation>
    <scope>NUCLEOTIDE SEQUENCE [LARGE SCALE GENOMIC DNA]</scope>
    <source>
        <strain evidence="9 10">SEMIA 4089</strain>
    </source>
</reference>
<dbReference type="InterPro" id="IPR051310">
    <property type="entry name" value="MCP_chemotaxis"/>
</dbReference>